<accession>A0A855YEN7</accession>
<sequence>MENPIMMKAFGYYEPGSETDIPPFQEVEVEKPKPTGQDLLVEVKAVSVNPTDWRSHLSKHPDDLSLTVPGRDVAGVVVDIGSDCNLFNVGDEVYYAGSNMRPGGHSEFHLVDERIVGRKPKNLDFAQAAALPLTSLTAGEAFFERLGISRNASDNEGNSMLIIGAAGGVGSIATQLAKLAGLKVIATASRPESVSWVKSNGADHVINHRQPFGPQLKDLGLAGVQYIFVLNHIDEHMDEMAEVILPQGKICSILPFEKPAQLQKLFSKSVTLVWEMMFTRPMFQTDDMIEQHLLLNEIADLVDAGKIHTTMAERIEPINAANLLEAYRKSKSGTAIGKIVLEGFEK</sequence>
<comment type="caution">
    <text evidence="4">The sequence shown here is derived from an EMBL/GenBank/DDBJ whole genome shotgun (WGS) entry which is preliminary data.</text>
</comment>
<evidence type="ECO:0000256" key="1">
    <source>
        <dbReference type="ARBA" id="ARBA00010371"/>
    </source>
</evidence>
<gene>
    <name evidence="4" type="ORF">DET56_104168</name>
</gene>
<keyword evidence="2" id="KW-0862">Zinc</keyword>
<dbReference type="RefSeq" id="WP_244192829.1">
    <property type="nucleotide sequence ID" value="NZ_QGTZ01000004.1"/>
</dbReference>
<dbReference type="SMART" id="SM00829">
    <property type="entry name" value="PKS_ER"/>
    <property type="match status" value="1"/>
</dbReference>
<dbReference type="Pfam" id="PF08240">
    <property type="entry name" value="ADH_N"/>
    <property type="match status" value="1"/>
</dbReference>
<dbReference type="InterPro" id="IPR011032">
    <property type="entry name" value="GroES-like_sf"/>
</dbReference>
<dbReference type="SUPFAM" id="SSF50129">
    <property type="entry name" value="GroES-like"/>
    <property type="match status" value="1"/>
</dbReference>
<dbReference type="PANTHER" id="PTHR44013:SF1">
    <property type="entry name" value="ZINC-TYPE ALCOHOL DEHYDROGENASE-LIKE PROTEIN C16A3.02C"/>
    <property type="match status" value="1"/>
</dbReference>
<dbReference type="EMBL" id="QGTZ01000004">
    <property type="protein sequence ID" value="PWW42112.1"/>
    <property type="molecule type" value="Genomic_DNA"/>
</dbReference>
<dbReference type="InterPro" id="IPR013154">
    <property type="entry name" value="ADH-like_N"/>
</dbReference>
<evidence type="ECO:0000259" key="3">
    <source>
        <dbReference type="SMART" id="SM00829"/>
    </source>
</evidence>
<organism evidence="4 5">
    <name type="scientific">Paenibacillus pabuli</name>
    <dbReference type="NCBI Taxonomy" id="1472"/>
    <lineage>
        <taxon>Bacteria</taxon>
        <taxon>Bacillati</taxon>
        <taxon>Bacillota</taxon>
        <taxon>Bacilli</taxon>
        <taxon>Bacillales</taxon>
        <taxon>Paenibacillaceae</taxon>
        <taxon>Paenibacillus</taxon>
    </lineage>
</organism>
<dbReference type="GO" id="GO:0016491">
    <property type="term" value="F:oxidoreductase activity"/>
    <property type="evidence" value="ECO:0007669"/>
    <property type="project" value="UniProtKB-KW"/>
</dbReference>
<keyword evidence="2" id="KW-0479">Metal-binding</keyword>
<evidence type="ECO:0000256" key="2">
    <source>
        <dbReference type="RuleBase" id="RU364000"/>
    </source>
</evidence>
<reference evidence="4 5" key="1">
    <citation type="submission" date="2018-05" db="EMBL/GenBank/DDBJ databases">
        <title>Freshwater and sediment microbial communities from various areas in North America, analyzing microbe dynamics in response to fracking.</title>
        <authorList>
            <person name="Lamendella R."/>
        </authorList>
    </citation>
    <scope>NUCLEOTIDE SEQUENCE [LARGE SCALE GENOMIC DNA]</scope>
    <source>
        <strain evidence="4 5">DB-3</strain>
    </source>
</reference>
<proteinExistence type="inferred from homology"/>
<evidence type="ECO:0000313" key="4">
    <source>
        <dbReference type="EMBL" id="PWW42112.1"/>
    </source>
</evidence>
<feature type="domain" description="Enoyl reductase (ER)" evidence="3">
    <location>
        <begin position="16"/>
        <end position="341"/>
    </location>
</feature>
<dbReference type="Proteomes" id="UP000247078">
    <property type="component" value="Unassembled WGS sequence"/>
</dbReference>
<keyword evidence="2" id="KW-0560">Oxidoreductase</keyword>
<dbReference type="PANTHER" id="PTHR44013">
    <property type="entry name" value="ZINC-TYPE ALCOHOL DEHYDROGENASE-LIKE PROTEIN C16A3.02C"/>
    <property type="match status" value="1"/>
</dbReference>
<dbReference type="InterPro" id="IPR036291">
    <property type="entry name" value="NAD(P)-bd_dom_sf"/>
</dbReference>
<dbReference type="CDD" id="cd08252">
    <property type="entry name" value="AL_MDR"/>
    <property type="match status" value="1"/>
</dbReference>
<dbReference type="Gene3D" id="3.90.180.10">
    <property type="entry name" value="Medium-chain alcohol dehydrogenases, catalytic domain"/>
    <property type="match status" value="1"/>
</dbReference>
<dbReference type="Pfam" id="PF00107">
    <property type="entry name" value="ADH_zinc_N"/>
    <property type="match status" value="1"/>
</dbReference>
<dbReference type="SUPFAM" id="SSF51735">
    <property type="entry name" value="NAD(P)-binding Rossmann-fold domains"/>
    <property type="match status" value="1"/>
</dbReference>
<evidence type="ECO:0000313" key="5">
    <source>
        <dbReference type="Proteomes" id="UP000247078"/>
    </source>
</evidence>
<dbReference type="InterPro" id="IPR013149">
    <property type="entry name" value="ADH-like_C"/>
</dbReference>
<dbReference type="InterPro" id="IPR020843">
    <property type="entry name" value="ER"/>
</dbReference>
<dbReference type="InterPro" id="IPR052733">
    <property type="entry name" value="Chloroplast_QOR"/>
</dbReference>
<protein>
    <recommendedName>
        <fullName evidence="2">Zinc-type alcohol dehydrogenase-like protein</fullName>
    </recommendedName>
</protein>
<dbReference type="InterPro" id="IPR014182">
    <property type="entry name" value="ADH_Zn_typ-1"/>
</dbReference>
<dbReference type="AlphaFoldDB" id="A0A855YEN7"/>
<name>A0A855YEN7_9BACL</name>
<dbReference type="Gene3D" id="3.40.50.720">
    <property type="entry name" value="NAD(P)-binding Rossmann-like Domain"/>
    <property type="match status" value="1"/>
</dbReference>
<dbReference type="NCBIfam" id="TIGR02817">
    <property type="entry name" value="adh_fam_1"/>
    <property type="match status" value="1"/>
</dbReference>
<dbReference type="GO" id="GO:0008270">
    <property type="term" value="F:zinc ion binding"/>
    <property type="evidence" value="ECO:0007669"/>
    <property type="project" value="InterPro"/>
</dbReference>
<comment type="similarity">
    <text evidence="1 2">Belongs to the zinc-containing alcohol dehydrogenase family. Quinone oxidoreductase subfamily.</text>
</comment>